<dbReference type="CDD" id="cd05827">
    <property type="entry name" value="Sortase_C"/>
    <property type="match status" value="1"/>
</dbReference>
<proteinExistence type="predicted"/>
<protein>
    <submittedName>
        <fullName evidence="4">Class C sortase</fullName>
    </submittedName>
</protein>
<dbReference type="InterPro" id="IPR005754">
    <property type="entry name" value="Sortase"/>
</dbReference>
<evidence type="ECO:0000256" key="2">
    <source>
        <dbReference type="PIRSR" id="PIRSR605754-1"/>
    </source>
</evidence>
<dbReference type="AlphaFoldDB" id="A0A2S9QSF8"/>
<keyword evidence="3" id="KW-0472">Membrane</keyword>
<evidence type="ECO:0000313" key="5">
    <source>
        <dbReference type="Proteomes" id="UP000238650"/>
    </source>
</evidence>
<sequence length="311" mass="33233">MAEDERMVRRRARRQWRPSVLTWSIAVLAVAGMVAGLYPMTAAWLSSYNQSQVIKNAETSIDSLSPGKEDQLAAAHAYNDALSAGVRLEAGGNVPVGTGNLSGGDLRYDELLNSNEEGLMGRIKIPGISVDLPIYHGTSDAALLKGAGHLEGSHLPVGGENTRSVVTAHRGLANSTMFTNLDKVGSGDTFTVEVLGEILTYRVFDIQVIDPDETSSLRVQPGRDLVTLITCTPLGINSQRIVVTGERITPTPPEDLASAGAAPTIPGFPWWAVIGGAGVLLIGAYTIRQGFVDARVRERRRQSDAFEAQSV</sequence>
<evidence type="ECO:0000256" key="1">
    <source>
        <dbReference type="ARBA" id="ARBA00022801"/>
    </source>
</evidence>
<dbReference type="Gene3D" id="2.40.260.10">
    <property type="entry name" value="Sortase"/>
    <property type="match status" value="1"/>
</dbReference>
<reference evidence="4 5" key="1">
    <citation type="journal article" date="2017" name="New Microbes New Infect">
        <title>Genome sequence of 'Leucobacter massiliensis' sp. nov. isolated from human pharynx after travel to the 2014 Hajj.</title>
        <authorList>
            <person name="Leangapichart T."/>
            <person name="Gautret P."/>
            <person name="Nguyen T.T."/>
            <person name="Armstrong N."/>
            <person name="Rolain J.M."/>
        </authorList>
    </citation>
    <scope>NUCLEOTIDE SEQUENCE [LARGE SCALE GENOMIC DNA]</scope>
    <source>
        <strain evidence="4 5">122RC15</strain>
    </source>
</reference>
<feature type="active site" description="Acyl-thioester intermediate" evidence="2">
    <location>
        <position position="231"/>
    </location>
</feature>
<dbReference type="GO" id="GO:0016787">
    <property type="term" value="F:hydrolase activity"/>
    <property type="evidence" value="ECO:0007669"/>
    <property type="project" value="UniProtKB-KW"/>
</dbReference>
<dbReference type="EMBL" id="MWZD01000010">
    <property type="protein sequence ID" value="PRI12527.1"/>
    <property type="molecule type" value="Genomic_DNA"/>
</dbReference>
<dbReference type="Proteomes" id="UP000238650">
    <property type="component" value="Unassembled WGS sequence"/>
</dbReference>
<organism evidence="4 5">
    <name type="scientific">Leucobacter massiliensis</name>
    <dbReference type="NCBI Taxonomy" id="1686285"/>
    <lineage>
        <taxon>Bacteria</taxon>
        <taxon>Bacillati</taxon>
        <taxon>Actinomycetota</taxon>
        <taxon>Actinomycetes</taxon>
        <taxon>Micrococcales</taxon>
        <taxon>Microbacteriaceae</taxon>
        <taxon>Leucobacter</taxon>
    </lineage>
</organism>
<gene>
    <name evidence="4" type="ORF">B4915_00810</name>
</gene>
<name>A0A2S9QSF8_9MICO</name>
<dbReference type="InterPro" id="IPR042002">
    <property type="entry name" value="Sortase_C"/>
</dbReference>
<comment type="caution">
    <text evidence="4">The sequence shown here is derived from an EMBL/GenBank/DDBJ whole genome shotgun (WGS) entry which is preliminary data.</text>
</comment>
<dbReference type="NCBIfam" id="TIGR01076">
    <property type="entry name" value="sortase_fam"/>
    <property type="match status" value="1"/>
</dbReference>
<feature type="active site" description="Proton donor/acceptor" evidence="2">
    <location>
        <position position="169"/>
    </location>
</feature>
<keyword evidence="3" id="KW-0812">Transmembrane</keyword>
<keyword evidence="1" id="KW-0378">Hydrolase</keyword>
<feature type="transmembrane region" description="Helical" evidence="3">
    <location>
        <begin position="20"/>
        <end position="45"/>
    </location>
</feature>
<dbReference type="Pfam" id="PF04203">
    <property type="entry name" value="Sortase"/>
    <property type="match status" value="1"/>
</dbReference>
<evidence type="ECO:0000256" key="3">
    <source>
        <dbReference type="SAM" id="Phobius"/>
    </source>
</evidence>
<dbReference type="SUPFAM" id="SSF63817">
    <property type="entry name" value="Sortase"/>
    <property type="match status" value="1"/>
</dbReference>
<keyword evidence="3" id="KW-1133">Transmembrane helix</keyword>
<keyword evidence="5" id="KW-1185">Reference proteome</keyword>
<feature type="transmembrane region" description="Helical" evidence="3">
    <location>
        <begin position="268"/>
        <end position="287"/>
    </location>
</feature>
<dbReference type="NCBIfam" id="NF033745">
    <property type="entry name" value="class_C_sortase"/>
    <property type="match status" value="1"/>
</dbReference>
<dbReference type="InterPro" id="IPR023365">
    <property type="entry name" value="Sortase_dom-sf"/>
</dbReference>
<evidence type="ECO:0000313" key="4">
    <source>
        <dbReference type="EMBL" id="PRI12527.1"/>
    </source>
</evidence>
<accession>A0A2S9QSF8</accession>